<keyword evidence="3" id="KW-1185">Reference proteome</keyword>
<dbReference type="AlphaFoldDB" id="A0AAV3RCV3"/>
<dbReference type="PANTHER" id="PTHR24559:SF444">
    <property type="entry name" value="REVERSE TRANSCRIPTASE DOMAIN-CONTAINING PROTEIN"/>
    <property type="match status" value="1"/>
</dbReference>
<accession>A0AAV3RCV3</accession>
<reference evidence="2 3" key="1">
    <citation type="submission" date="2024-01" db="EMBL/GenBank/DDBJ databases">
        <title>The complete chloroplast genome sequence of Lithospermum erythrorhizon: insights into the phylogenetic relationship among Boraginaceae species and the maternal lineages of purple gromwells.</title>
        <authorList>
            <person name="Okada T."/>
            <person name="Watanabe K."/>
        </authorList>
    </citation>
    <scope>NUCLEOTIDE SEQUENCE [LARGE SCALE GENOMIC DNA]</scope>
</reference>
<gene>
    <name evidence="2" type="ORF">LIER_27644</name>
</gene>
<dbReference type="PANTHER" id="PTHR24559">
    <property type="entry name" value="TRANSPOSON TY3-I GAG-POL POLYPROTEIN"/>
    <property type="match status" value="1"/>
</dbReference>
<sequence length="182" mass="20718">MGSRHIKARLGGFVIRPTTETGPDHQEVNAVRIEEEKDNLPKEKENVRKGEPHEEVEEIPFKKGKAKRTFPIGTNLGEEHKQKLIALVREYEDVFPWGPKNVPGLANDEKNKAIREELQSLLKAYAIRELKFPNWIANAVLVKKPNNKFQMCTDFTSLNKACPKDFYLLPCLGRLVEGITGN</sequence>
<dbReference type="InterPro" id="IPR043502">
    <property type="entry name" value="DNA/RNA_pol_sf"/>
</dbReference>
<organism evidence="2 3">
    <name type="scientific">Lithospermum erythrorhizon</name>
    <name type="common">Purple gromwell</name>
    <name type="synonym">Lithospermum officinale var. erythrorhizon</name>
    <dbReference type="NCBI Taxonomy" id="34254"/>
    <lineage>
        <taxon>Eukaryota</taxon>
        <taxon>Viridiplantae</taxon>
        <taxon>Streptophyta</taxon>
        <taxon>Embryophyta</taxon>
        <taxon>Tracheophyta</taxon>
        <taxon>Spermatophyta</taxon>
        <taxon>Magnoliopsida</taxon>
        <taxon>eudicotyledons</taxon>
        <taxon>Gunneridae</taxon>
        <taxon>Pentapetalae</taxon>
        <taxon>asterids</taxon>
        <taxon>lamiids</taxon>
        <taxon>Boraginales</taxon>
        <taxon>Boraginaceae</taxon>
        <taxon>Boraginoideae</taxon>
        <taxon>Lithospermeae</taxon>
        <taxon>Lithospermum</taxon>
    </lineage>
</organism>
<name>A0AAV3RCV3_LITER</name>
<evidence type="ECO:0000313" key="2">
    <source>
        <dbReference type="EMBL" id="GAA0174202.1"/>
    </source>
</evidence>
<comment type="caution">
    <text evidence="2">The sequence shown here is derived from an EMBL/GenBank/DDBJ whole genome shotgun (WGS) entry which is preliminary data.</text>
</comment>
<dbReference type="InterPro" id="IPR053134">
    <property type="entry name" value="RNA-dir_DNA_polymerase"/>
</dbReference>
<dbReference type="EMBL" id="BAABME010008961">
    <property type="protein sequence ID" value="GAA0174202.1"/>
    <property type="molecule type" value="Genomic_DNA"/>
</dbReference>
<proteinExistence type="predicted"/>
<evidence type="ECO:0000256" key="1">
    <source>
        <dbReference type="SAM" id="MobiDB-lite"/>
    </source>
</evidence>
<evidence type="ECO:0000313" key="3">
    <source>
        <dbReference type="Proteomes" id="UP001454036"/>
    </source>
</evidence>
<dbReference type="SUPFAM" id="SSF56672">
    <property type="entry name" value="DNA/RNA polymerases"/>
    <property type="match status" value="1"/>
</dbReference>
<feature type="compositionally biased region" description="Basic and acidic residues" evidence="1">
    <location>
        <begin position="31"/>
        <end position="53"/>
    </location>
</feature>
<protein>
    <recommendedName>
        <fullName evidence="4">Reverse transcriptase</fullName>
    </recommendedName>
</protein>
<evidence type="ECO:0008006" key="4">
    <source>
        <dbReference type="Google" id="ProtNLM"/>
    </source>
</evidence>
<dbReference type="Proteomes" id="UP001454036">
    <property type="component" value="Unassembled WGS sequence"/>
</dbReference>
<feature type="region of interest" description="Disordered" evidence="1">
    <location>
        <begin position="31"/>
        <end position="58"/>
    </location>
</feature>
<dbReference type="Gene3D" id="3.10.10.10">
    <property type="entry name" value="HIV Type 1 Reverse Transcriptase, subunit A, domain 1"/>
    <property type="match status" value="1"/>
</dbReference>